<evidence type="ECO:0000313" key="2">
    <source>
        <dbReference type="Proteomes" id="UP001501011"/>
    </source>
</evidence>
<organism evidence="1 2">
    <name type="scientific">Kangiella marina</name>
    <dbReference type="NCBI Taxonomy" id="1079178"/>
    <lineage>
        <taxon>Bacteria</taxon>
        <taxon>Pseudomonadati</taxon>
        <taxon>Pseudomonadota</taxon>
        <taxon>Gammaproteobacteria</taxon>
        <taxon>Kangiellales</taxon>
        <taxon>Kangiellaceae</taxon>
        <taxon>Kangiella</taxon>
    </lineage>
</organism>
<gene>
    <name evidence="1" type="ORF">GCM10023151_01330</name>
</gene>
<dbReference type="RefSeq" id="WP_345291277.1">
    <property type="nucleotide sequence ID" value="NZ_BAABFV010000001.1"/>
</dbReference>
<dbReference type="EMBL" id="BAABFV010000001">
    <property type="protein sequence ID" value="GAA4354863.1"/>
    <property type="molecule type" value="Genomic_DNA"/>
</dbReference>
<dbReference type="Proteomes" id="UP001501011">
    <property type="component" value="Unassembled WGS sequence"/>
</dbReference>
<comment type="caution">
    <text evidence="1">The sequence shown here is derived from an EMBL/GenBank/DDBJ whole genome shotgun (WGS) entry which is preliminary data.</text>
</comment>
<sequence length="279" mass="30879">MSNKHYAIALILLLLLTGLSFVLLMDNKTFEPAPLGDCGSEVPGRIFEKATSEQLQAVNDLYTSFSTEGFEFTDHKQLTCLYLSSSRHQGYFLLGKGPSKPKLFLQATHTHNDLFTGQILLNLMSGMSHTIGYMASISRAVTDSSTDPTLLNKVALDLMIENKELIAIQLHGFARGKRQTEAGLQADMIISSGHSMASDATKKLYQCLDSRFENVYLYGTNVSELGGTQNFLNKSVRAEGISDKFIQVELSYETRIGLLSDKERSKSFRACLGELMHEG</sequence>
<evidence type="ECO:0000313" key="1">
    <source>
        <dbReference type="EMBL" id="GAA4354863.1"/>
    </source>
</evidence>
<protein>
    <submittedName>
        <fullName evidence="1">Uncharacterized protein</fullName>
    </submittedName>
</protein>
<reference evidence="2" key="1">
    <citation type="journal article" date="2019" name="Int. J. Syst. Evol. Microbiol.">
        <title>The Global Catalogue of Microorganisms (GCM) 10K type strain sequencing project: providing services to taxonomists for standard genome sequencing and annotation.</title>
        <authorList>
            <consortium name="The Broad Institute Genomics Platform"/>
            <consortium name="The Broad Institute Genome Sequencing Center for Infectious Disease"/>
            <person name="Wu L."/>
            <person name="Ma J."/>
        </authorList>
    </citation>
    <scope>NUCLEOTIDE SEQUENCE [LARGE SCALE GENOMIC DNA]</scope>
    <source>
        <strain evidence="2">JCM 17728</strain>
    </source>
</reference>
<proteinExistence type="predicted"/>
<accession>A0ABP8IB29</accession>
<keyword evidence="2" id="KW-1185">Reference proteome</keyword>
<name>A0ABP8IB29_9GAMM</name>